<organism evidence="1 2">
    <name type="scientific">Secundilactobacillus kimchicus JCM 15530</name>
    <dbReference type="NCBI Taxonomy" id="1302272"/>
    <lineage>
        <taxon>Bacteria</taxon>
        <taxon>Bacillati</taxon>
        <taxon>Bacillota</taxon>
        <taxon>Bacilli</taxon>
        <taxon>Lactobacillales</taxon>
        <taxon>Lactobacillaceae</taxon>
        <taxon>Secundilactobacillus</taxon>
    </lineage>
</organism>
<name>A0A0R1HQ39_9LACO</name>
<dbReference type="InterPro" id="IPR012675">
    <property type="entry name" value="Beta-grasp_dom_sf"/>
</dbReference>
<reference evidence="1 2" key="1">
    <citation type="journal article" date="2015" name="Genome Announc.">
        <title>Expanding the biotechnology potential of lactobacilli through comparative genomics of 213 strains and associated genera.</title>
        <authorList>
            <person name="Sun Z."/>
            <person name="Harris H.M."/>
            <person name="McCann A."/>
            <person name="Guo C."/>
            <person name="Argimon S."/>
            <person name="Zhang W."/>
            <person name="Yang X."/>
            <person name="Jeffery I.B."/>
            <person name="Cooney J.C."/>
            <person name="Kagawa T.F."/>
            <person name="Liu W."/>
            <person name="Song Y."/>
            <person name="Salvetti E."/>
            <person name="Wrobel A."/>
            <person name="Rasinkangas P."/>
            <person name="Parkhill J."/>
            <person name="Rea M.C."/>
            <person name="O'Sullivan O."/>
            <person name="Ritari J."/>
            <person name="Douillard F.P."/>
            <person name="Paul Ross R."/>
            <person name="Yang R."/>
            <person name="Briner A.E."/>
            <person name="Felis G.E."/>
            <person name="de Vos W.M."/>
            <person name="Barrangou R."/>
            <person name="Klaenhammer T.R."/>
            <person name="Caufield P.W."/>
            <person name="Cui Y."/>
            <person name="Zhang H."/>
            <person name="O'Toole P.W."/>
        </authorList>
    </citation>
    <scope>NUCLEOTIDE SEQUENCE [LARGE SCALE GENOMIC DNA]</scope>
    <source>
        <strain evidence="1 2">JCM 15530</strain>
    </source>
</reference>
<dbReference type="InterPro" id="IPR010035">
    <property type="entry name" value="Thi_S"/>
</dbReference>
<dbReference type="SUPFAM" id="SSF54285">
    <property type="entry name" value="MoaD/ThiS"/>
    <property type="match status" value="1"/>
</dbReference>
<dbReference type="Gene3D" id="3.10.20.30">
    <property type="match status" value="1"/>
</dbReference>
<dbReference type="InterPro" id="IPR003749">
    <property type="entry name" value="ThiS/MoaD-like"/>
</dbReference>
<proteinExistence type="predicted"/>
<accession>A0A0R1HQ39</accession>
<evidence type="ECO:0000313" key="2">
    <source>
        <dbReference type="Proteomes" id="UP000050911"/>
    </source>
</evidence>
<dbReference type="PANTHER" id="PTHR34472">
    <property type="entry name" value="SULFUR CARRIER PROTEIN THIS"/>
    <property type="match status" value="1"/>
</dbReference>
<dbReference type="Proteomes" id="UP000050911">
    <property type="component" value="Unassembled WGS sequence"/>
</dbReference>
<dbReference type="InterPro" id="IPR016155">
    <property type="entry name" value="Mopterin_synth/thiamin_S_b"/>
</dbReference>
<protein>
    <recommendedName>
        <fullName evidence="3">Thiamine biosynthesis protein ThiS</fullName>
    </recommendedName>
</protein>
<dbReference type="RefSeq" id="WP_055679625.1">
    <property type="nucleotide sequence ID" value="NZ_AZCX01000003.1"/>
</dbReference>
<dbReference type="AlphaFoldDB" id="A0A0R1HQ39"/>
<dbReference type="NCBIfam" id="TIGR01683">
    <property type="entry name" value="thiS"/>
    <property type="match status" value="1"/>
</dbReference>
<gene>
    <name evidence="1" type="ORF">FC96_GL001654</name>
</gene>
<dbReference type="STRING" id="1302272.FC96_GL001654"/>
<dbReference type="PATRIC" id="fig|1302272.5.peg.1671"/>
<comment type="caution">
    <text evidence="1">The sequence shown here is derived from an EMBL/GenBank/DDBJ whole genome shotgun (WGS) entry which is preliminary data.</text>
</comment>
<sequence>MVTVNGQQEVNVAGKSVAQFLSDRQAPIENIVVEVNGNIVHHSEFDTTILKTTDKVELISFVGGGR</sequence>
<evidence type="ECO:0000313" key="1">
    <source>
        <dbReference type="EMBL" id="KRK48543.1"/>
    </source>
</evidence>
<dbReference type="Pfam" id="PF02597">
    <property type="entry name" value="ThiS"/>
    <property type="match status" value="1"/>
</dbReference>
<dbReference type="EMBL" id="AZCX01000003">
    <property type="protein sequence ID" value="KRK48543.1"/>
    <property type="molecule type" value="Genomic_DNA"/>
</dbReference>
<keyword evidence="2" id="KW-1185">Reference proteome</keyword>
<dbReference type="PANTHER" id="PTHR34472:SF1">
    <property type="entry name" value="SULFUR CARRIER PROTEIN THIS"/>
    <property type="match status" value="1"/>
</dbReference>
<evidence type="ECO:0008006" key="3">
    <source>
        <dbReference type="Google" id="ProtNLM"/>
    </source>
</evidence>
<dbReference type="CDD" id="cd00565">
    <property type="entry name" value="Ubl_ThiS"/>
    <property type="match status" value="1"/>
</dbReference>